<dbReference type="GO" id="GO:0003676">
    <property type="term" value="F:nucleic acid binding"/>
    <property type="evidence" value="ECO:0007669"/>
    <property type="project" value="InterPro"/>
</dbReference>
<evidence type="ECO:0000313" key="3">
    <source>
        <dbReference type="Proteomes" id="UP000886595"/>
    </source>
</evidence>
<dbReference type="Proteomes" id="UP000886595">
    <property type="component" value="Unassembled WGS sequence"/>
</dbReference>
<dbReference type="Pfam" id="PF13456">
    <property type="entry name" value="RVT_3"/>
    <property type="match status" value="1"/>
</dbReference>
<sequence length="126" mass="14027">MGSAWLARDSHGIPLFHSRRAFAPVDTLVEAELRSLKWAVEALHDLRVKRVIVEISSPTLEEAIFSPHRLPKDVNIIATEIATSFTMGHRYQSYVAKGGPSWLSSHIRAQAVEAMTCFSLPGLLVY</sequence>
<organism evidence="2 3">
    <name type="scientific">Brassica carinata</name>
    <name type="common">Ethiopian mustard</name>
    <name type="synonym">Abyssinian cabbage</name>
    <dbReference type="NCBI Taxonomy" id="52824"/>
    <lineage>
        <taxon>Eukaryota</taxon>
        <taxon>Viridiplantae</taxon>
        <taxon>Streptophyta</taxon>
        <taxon>Embryophyta</taxon>
        <taxon>Tracheophyta</taxon>
        <taxon>Spermatophyta</taxon>
        <taxon>Magnoliopsida</taxon>
        <taxon>eudicotyledons</taxon>
        <taxon>Gunneridae</taxon>
        <taxon>Pentapetalae</taxon>
        <taxon>rosids</taxon>
        <taxon>malvids</taxon>
        <taxon>Brassicales</taxon>
        <taxon>Brassicaceae</taxon>
        <taxon>Brassiceae</taxon>
        <taxon>Brassica</taxon>
    </lineage>
</organism>
<protein>
    <recommendedName>
        <fullName evidence="1">RNase H type-1 domain-containing protein</fullName>
    </recommendedName>
</protein>
<gene>
    <name evidence="2" type="ORF">Bca52824_017722</name>
</gene>
<evidence type="ECO:0000313" key="2">
    <source>
        <dbReference type="EMBL" id="KAG2314600.1"/>
    </source>
</evidence>
<reference evidence="2 3" key="1">
    <citation type="submission" date="2020-02" db="EMBL/GenBank/DDBJ databases">
        <authorList>
            <person name="Ma Q."/>
            <person name="Huang Y."/>
            <person name="Song X."/>
            <person name="Pei D."/>
        </authorList>
    </citation>
    <scope>NUCLEOTIDE SEQUENCE [LARGE SCALE GENOMIC DNA]</scope>
    <source>
        <strain evidence="2">Sxm20200214</strain>
        <tissue evidence="2">Leaf</tissue>
    </source>
</reference>
<dbReference type="InterPro" id="IPR002156">
    <property type="entry name" value="RNaseH_domain"/>
</dbReference>
<feature type="domain" description="RNase H type-1" evidence="1">
    <location>
        <begin position="2"/>
        <end position="68"/>
    </location>
</feature>
<dbReference type="OrthoDB" id="1113413at2759"/>
<evidence type="ECO:0000259" key="1">
    <source>
        <dbReference type="Pfam" id="PF13456"/>
    </source>
</evidence>
<accession>A0A8X7VNN5</accession>
<dbReference type="EMBL" id="JAAMPC010000004">
    <property type="protein sequence ID" value="KAG2314600.1"/>
    <property type="molecule type" value="Genomic_DNA"/>
</dbReference>
<dbReference type="GO" id="GO:0004523">
    <property type="term" value="F:RNA-DNA hybrid ribonuclease activity"/>
    <property type="evidence" value="ECO:0007669"/>
    <property type="project" value="InterPro"/>
</dbReference>
<proteinExistence type="predicted"/>
<dbReference type="AlphaFoldDB" id="A0A8X7VNN5"/>
<name>A0A8X7VNN5_BRACI</name>
<keyword evidence="3" id="KW-1185">Reference proteome</keyword>
<comment type="caution">
    <text evidence="2">The sequence shown here is derived from an EMBL/GenBank/DDBJ whole genome shotgun (WGS) entry which is preliminary data.</text>
</comment>